<evidence type="ECO:0000256" key="6">
    <source>
        <dbReference type="ARBA" id="ARBA00023143"/>
    </source>
</evidence>
<feature type="domain" description="Flagellar basal body rod protein N-terminal" evidence="8">
    <location>
        <begin position="5"/>
        <end position="34"/>
    </location>
</feature>
<reference evidence="11 12" key="1">
    <citation type="submission" date="2019-12" db="EMBL/GenBank/DDBJ databases">
        <title>Novel species isolated from a subtropical stream in China.</title>
        <authorList>
            <person name="Lu H."/>
        </authorList>
    </citation>
    <scope>NUCLEOTIDE SEQUENCE [LARGE SCALE GENOMIC DNA]</scope>
    <source>
        <strain evidence="11 12">FT134W</strain>
    </source>
</reference>
<accession>A0A7X4KHQ3</accession>
<evidence type="ECO:0000256" key="7">
    <source>
        <dbReference type="SAM" id="SignalP"/>
    </source>
</evidence>
<feature type="domain" description="Flagellar hook-associated protein FlgK helical" evidence="10">
    <location>
        <begin position="90"/>
        <end position="319"/>
    </location>
</feature>
<evidence type="ECO:0000256" key="1">
    <source>
        <dbReference type="ARBA" id="ARBA00004365"/>
    </source>
</evidence>
<dbReference type="InterPro" id="IPR053927">
    <property type="entry name" value="FlgK_helical"/>
</dbReference>
<evidence type="ECO:0000256" key="3">
    <source>
        <dbReference type="ARBA" id="ARBA00009677"/>
    </source>
</evidence>
<organism evidence="11 12">
    <name type="scientific">Duganella margarita</name>
    <dbReference type="NCBI Taxonomy" id="2692170"/>
    <lineage>
        <taxon>Bacteria</taxon>
        <taxon>Pseudomonadati</taxon>
        <taxon>Pseudomonadota</taxon>
        <taxon>Betaproteobacteria</taxon>
        <taxon>Burkholderiales</taxon>
        <taxon>Oxalobacteraceae</taxon>
        <taxon>Telluria group</taxon>
        <taxon>Duganella</taxon>
    </lineage>
</organism>
<evidence type="ECO:0000313" key="12">
    <source>
        <dbReference type="Proteomes" id="UP000469734"/>
    </source>
</evidence>
<dbReference type="GO" id="GO:0009424">
    <property type="term" value="C:bacterial-type flagellum hook"/>
    <property type="evidence" value="ECO:0007669"/>
    <property type="project" value="InterPro"/>
</dbReference>
<keyword evidence="11" id="KW-0969">Cilium</keyword>
<evidence type="ECO:0000259" key="10">
    <source>
        <dbReference type="Pfam" id="PF22638"/>
    </source>
</evidence>
<evidence type="ECO:0000259" key="8">
    <source>
        <dbReference type="Pfam" id="PF00460"/>
    </source>
</evidence>
<dbReference type="InterPro" id="IPR002371">
    <property type="entry name" value="FlgK"/>
</dbReference>
<keyword evidence="7" id="KW-0732">Signal</keyword>
<name>A0A7X4KHQ3_9BURK</name>
<protein>
    <recommendedName>
        <fullName evidence="4">Flagellar hook-associated protein 1</fullName>
    </recommendedName>
</protein>
<sequence length="456" mass="47712">MTITYNALSGALAAQAALNTVSQNLANVQTPGYTRQGVLLKATASDPGVLSAGNGVQIGSLLRFSNTYQLQQMWRANSDLGAHAQTQPYLSGLEKVMSDDKSSISYGIDNFFKALNAAGVDPTSSPLRQQVVTTGNSMAQQFNSIYNVAANQVISVSQQQQAILPSLNESLAGIALLNRQIVSVGGTGTNTSALMDKREQLIDSVSAQVGVDVVYNPNGSVNVSLKSGEPLVMSDSASTVSYSTESGSPVLQLSYANVKFNLDDTQVGGQLGGLGDFKQNTLIPLQTSVKELADAVATRINAALATGYTAPGVSGTAMFEVPATTGIMKISDGFTSGDLAFSSDGTPGDSGNLQNLIDVKSQKIQLSSLGATDVVLGDADTQLVGKLGIQSQQNQSLLATATTVRSQSEDDWKSTSAVNSDEEGINLVEFQNMYQANMKVIAVANTLFESTLQMFG</sequence>
<dbReference type="GO" id="GO:0005198">
    <property type="term" value="F:structural molecule activity"/>
    <property type="evidence" value="ECO:0007669"/>
    <property type="project" value="InterPro"/>
</dbReference>
<evidence type="ECO:0000256" key="4">
    <source>
        <dbReference type="ARBA" id="ARBA00016244"/>
    </source>
</evidence>
<feature type="chain" id="PRO_5031162760" description="Flagellar hook-associated protein 1" evidence="7">
    <location>
        <begin position="17"/>
        <end position="456"/>
    </location>
</feature>
<dbReference type="Pfam" id="PF00460">
    <property type="entry name" value="Flg_bb_rod"/>
    <property type="match status" value="1"/>
</dbReference>
<dbReference type="SUPFAM" id="SSF64518">
    <property type="entry name" value="Phase 1 flagellin"/>
    <property type="match status" value="1"/>
</dbReference>
<evidence type="ECO:0000259" key="9">
    <source>
        <dbReference type="Pfam" id="PF06429"/>
    </source>
</evidence>
<dbReference type="InterPro" id="IPR001444">
    <property type="entry name" value="Flag_bb_rod_N"/>
</dbReference>
<evidence type="ECO:0000313" key="11">
    <source>
        <dbReference type="EMBL" id="MYM73675.1"/>
    </source>
</evidence>
<dbReference type="InterPro" id="IPR010930">
    <property type="entry name" value="Flg_bb/hook_C_dom"/>
</dbReference>
<evidence type="ECO:0000256" key="5">
    <source>
        <dbReference type="ARBA" id="ARBA00022525"/>
    </source>
</evidence>
<keyword evidence="5" id="KW-0964">Secreted</keyword>
<dbReference type="RefSeq" id="WP_161050779.1">
    <property type="nucleotide sequence ID" value="NZ_WWCR01000016.1"/>
</dbReference>
<feature type="domain" description="Flagellar basal-body/hook protein C-terminal" evidence="9">
    <location>
        <begin position="415"/>
        <end position="454"/>
    </location>
</feature>
<dbReference type="EMBL" id="WWCR01000016">
    <property type="protein sequence ID" value="MYM73675.1"/>
    <property type="molecule type" value="Genomic_DNA"/>
</dbReference>
<keyword evidence="11" id="KW-0966">Cell projection</keyword>
<proteinExistence type="inferred from homology"/>
<dbReference type="Proteomes" id="UP000469734">
    <property type="component" value="Unassembled WGS sequence"/>
</dbReference>
<feature type="signal peptide" evidence="7">
    <location>
        <begin position="1"/>
        <end position="16"/>
    </location>
</feature>
<dbReference type="GO" id="GO:0005576">
    <property type="term" value="C:extracellular region"/>
    <property type="evidence" value="ECO:0007669"/>
    <property type="project" value="UniProtKB-SubCell"/>
</dbReference>
<keyword evidence="6" id="KW-0975">Bacterial flagellum</keyword>
<dbReference type="PANTHER" id="PTHR30033:SF1">
    <property type="entry name" value="FLAGELLAR HOOK-ASSOCIATED PROTEIN 1"/>
    <property type="match status" value="1"/>
</dbReference>
<comment type="subcellular location">
    <subcellularLocation>
        <location evidence="1">Bacterial flagellum</location>
    </subcellularLocation>
    <subcellularLocation>
        <location evidence="2">Secreted</location>
    </subcellularLocation>
</comment>
<dbReference type="GO" id="GO:0044780">
    <property type="term" value="P:bacterial-type flagellum assembly"/>
    <property type="evidence" value="ECO:0007669"/>
    <property type="project" value="InterPro"/>
</dbReference>
<comment type="caution">
    <text evidence="11">The sequence shown here is derived from an EMBL/GenBank/DDBJ whole genome shotgun (WGS) entry which is preliminary data.</text>
</comment>
<evidence type="ECO:0000256" key="2">
    <source>
        <dbReference type="ARBA" id="ARBA00004613"/>
    </source>
</evidence>
<dbReference type="PANTHER" id="PTHR30033">
    <property type="entry name" value="FLAGELLAR HOOK-ASSOCIATED PROTEIN 1"/>
    <property type="match status" value="1"/>
</dbReference>
<gene>
    <name evidence="11" type="primary">flgK</name>
    <name evidence="11" type="ORF">GTP56_15895</name>
</gene>
<dbReference type="Pfam" id="PF22638">
    <property type="entry name" value="FlgK_D1"/>
    <property type="match status" value="1"/>
</dbReference>
<dbReference type="Pfam" id="PF06429">
    <property type="entry name" value="Flg_bbr_C"/>
    <property type="match status" value="1"/>
</dbReference>
<dbReference type="AlphaFoldDB" id="A0A7X4KHQ3"/>
<keyword evidence="11" id="KW-0282">Flagellum</keyword>
<dbReference type="NCBIfam" id="TIGR02492">
    <property type="entry name" value="flgK_ends"/>
    <property type="match status" value="1"/>
</dbReference>
<comment type="similarity">
    <text evidence="3">Belongs to the flagella basal body rod proteins family.</text>
</comment>